<dbReference type="PROSITE" id="PS50943">
    <property type="entry name" value="HTH_CROC1"/>
    <property type="match status" value="1"/>
</dbReference>
<dbReference type="KEGG" id="mod:AS202_18545"/>
<dbReference type="InterPro" id="IPR010982">
    <property type="entry name" value="Lambda_DNA-bd_dom_sf"/>
</dbReference>
<dbReference type="CDD" id="cd00093">
    <property type="entry name" value="HTH_XRE"/>
    <property type="match status" value="1"/>
</dbReference>
<evidence type="ECO:0000313" key="2">
    <source>
        <dbReference type="EMBL" id="ALU28025.1"/>
    </source>
</evidence>
<feature type="domain" description="HTH cro/C1-type" evidence="1">
    <location>
        <begin position="25"/>
        <end position="64"/>
    </location>
</feature>
<protein>
    <recommendedName>
        <fullName evidence="1">HTH cro/C1-type domain-containing protein</fullName>
    </recommendedName>
</protein>
<organism evidence="2 3">
    <name type="scientific">Myroides odoratimimus</name>
    <dbReference type="NCBI Taxonomy" id="76832"/>
    <lineage>
        <taxon>Bacteria</taxon>
        <taxon>Pseudomonadati</taxon>
        <taxon>Bacteroidota</taxon>
        <taxon>Flavobacteriia</taxon>
        <taxon>Flavobacteriales</taxon>
        <taxon>Flavobacteriaceae</taxon>
        <taxon>Myroides</taxon>
    </lineage>
</organism>
<evidence type="ECO:0000313" key="3">
    <source>
        <dbReference type="Proteomes" id="UP000069030"/>
    </source>
</evidence>
<dbReference type="EMBL" id="CP013690">
    <property type="protein sequence ID" value="ALU28025.1"/>
    <property type="molecule type" value="Genomic_DNA"/>
</dbReference>
<dbReference type="InterPro" id="IPR001387">
    <property type="entry name" value="Cro/C1-type_HTH"/>
</dbReference>
<accession>A0AAI8G6F4</accession>
<dbReference type="SUPFAM" id="SSF47413">
    <property type="entry name" value="lambda repressor-like DNA-binding domains"/>
    <property type="match status" value="1"/>
</dbReference>
<proteinExistence type="predicted"/>
<dbReference type="RefSeq" id="WP_058699857.1">
    <property type="nucleotide sequence ID" value="NZ_CP013690.1"/>
</dbReference>
<sequence length="129" mass="15077">MSNFKIKNRLKEVADFRGVSNKLIAMLLNVHYTTVSHWMSNRYQPSNVNIGKLLDLLEVDYNDLIITEGSPKYTGLGKLLEEEYLYLTKVKKLPYEILEFNDETKKNDKVYNPKIIEALKELEKKHIKG</sequence>
<name>A0AAI8G6F4_9FLAO</name>
<dbReference type="Proteomes" id="UP000069030">
    <property type="component" value="Chromosome"/>
</dbReference>
<gene>
    <name evidence="2" type="ORF">AS202_18545</name>
</gene>
<dbReference type="AlphaFoldDB" id="A0AAI8G6F4"/>
<dbReference type="Gene3D" id="1.10.260.40">
    <property type="entry name" value="lambda repressor-like DNA-binding domains"/>
    <property type="match status" value="1"/>
</dbReference>
<reference evidence="2 3" key="1">
    <citation type="journal article" date="2016" name="J. Zhejiang Univ. Sci. B">
        <title>Antibiotic resistance mechanisms of Myroides sp.</title>
        <authorList>
            <person name="Hu S."/>
            <person name="Yuan S."/>
            <person name="Qu H."/>
            <person name="Jiang T."/>
            <person name="Zhou Y."/>
            <person name="Wang M."/>
            <person name="Ming D."/>
        </authorList>
    </citation>
    <scope>NUCLEOTIDE SEQUENCE [LARGE SCALE GENOMIC DNA]</scope>
    <source>
        <strain evidence="2 3">PR63039</strain>
    </source>
</reference>
<evidence type="ECO:0000259" key="1">
    <source>
        <dbReference type="PROSITE" id="PS50943"/>
    </source>
</evidence>
<dbReference type="GO" id="GO:0003677">
    <property type="term" value="F:DNA binding"/>
    <property type="evidence" value="ECO:0007669"/>
    <property type="project" value="InterPro"/>
</dbReference>